<keyword evidence="2" id="KW-0732">Signal</keyword>
<organism evidence="3">
    <name type="scientific">Eutreptiella gymnastica</name>
    <dbReference type="NCBI Taxonomy" id="73025"/>
    <lineage>
        <taxon>Eukaryota</taxon>
        <taxon>Discoba</taxon>
        <taxon>Euglenozoa</taxon>
        <taxon>Euglenida</taxon>
        <taxon>Spirocuta</taxon>
        <taxon>Euglenophyceae</taxon>
        <taxon>Eutreptiales</taxon>
        <taxon>Eutreptiaceae</taxon>
        <taxon>Eutreptiella</taxon>
    </lineage>
</organism>
<keyword evidence="1" id="KW-1133">Transmembrane helix</keyword>
<evidence type="ECO:0000256" key="2">
    <source>
        <dbReference type="SAM" id="SignalP"/>
    </source>
</evidence>
<reference evidence="3" key="1">
    <citation type="submission" date="2021-01" db="EMBL/GenBank/DDBJ databases">
        <authorList>
            <person name="Corre E."/>
            <person name="Pelletier E."/>
            <person name="Niang G."/>
            <person name="Scheremetjew M."/>
            <person name="Finn R."/>
            <person name="Kale V."/>
            <person name="Holt S."/>
            <person name="Cochrane G."/>
            <person name="Meng A."/>
            <person name="Brown T."/>
            <person name="Cohen L."/>
        </authorList>
    </citation>
    <scope>NUCLEOTIDE SEQUENCE</scope>
    <source>
        <strain evidence="3">CCMP1594</strain>
    </source>
</reference>
<dbReference type="GO" id="GO:0009507">
    <property type="term" value="C:chloroplast"/>
    <property type="evidence" value="ECO:0007669"/>
    <property type="project" value="TreeGrafter"/>
</dbReference>
<dbReference type="AlphaFoldDB" id="A0A7S4G1R4"/>
<keyword evidence="1" id="KW-0812">Transmembrane</keyword>
<evidence type="ECO:0008006" key="4">
    <source>
        <dbReference type="Google" id="ProtNLM"/>
    </source>
</evidence>
<proteinExistence type="predicted"/>
<dbReference type="PANTHER" id="PTHR36347">
    <property type="entry name" value="EXPRESSED PROTEIN"/>
    <property type="match status" value="1"/>
</dbReference>
<keyword evidence="1" id="KW-0472">Membrane</keyword>
<dbReference type="PANTHER" id="PTHR36347:SF1">
    <property type="entry name" value="EXPRESSED PROTEIN"/>
    <property type="match status" value="1"/>
</dbReference>
<name>A0A7S4G1R4_9EUGL</name>
<dbReference type="EMBL" id="HBJA01097262">
    <property type="protein sequence ID" value="CAE0822466.1"/>
    <property type="molecule type" value="Transcribed_RNA"/>
</dbReference>
<evidence type="ECO:0000313" key="3">
    <source>
        <dbReference type="EMBL" id="CAE0822466.1"/>
    </source>
</evidence>
<gene>
    <name evidence="3" type="ORF">EGYM00163_LOCUS33667</name>
</gene>
<protein>
    <recommendedName>
        <fullName evidence="4">PRA1 family protein</fullName>
    </recommendedName>
</protein>
<evidence type="ECO:0000256" key="1">
    <source>
        <dbReference type="SAM" id="Phobius"/>
    </source>
</evidence>
<sequence>MFVWCCLHFMEGTFAARQVPATALLQSSSLQPGRVANALRPFGNQVSTPNIQGETVLRAAREDDEPAFQIDFEKEERIAKLEAMASRGKVKPKMPSSLGEIPASAREIPSAQAEWRAGSLVPEGWEQMTFARRARELWTGKYGALFWLNTAATALCIVLVVAWVVFRFIGPALGLYTLEKGIPGMDSPAEVSSLISSEEYSGPAFDMPPPIEE</sequence>
<feature type="chain" id="PRO_5030688747" description="PRA1 family protein" evidence="2">
    <location>
        <begin position="16"/>
        <end position="213"/>
    </location>
</feature>
<accession>A0A7S4G1R4</accession>
<feature type="signal peptide" evidence="2">
    <location>
        <begin position="1"/>
        <end position="15"/>
    </location>
</feature>
<feature type="transmembrane region" description="Helical" evidence="1">
    <location>
        <begin position="142"/>
        <end position="166"/>
    </location>
</feature>